<feature type="compositionally biased region" description="Basic and acidic residues" evidence="1">
    <location>
        <begin position="78"/>
        <end position="89"/>
    </location>
</feature>
<feature type="compositionally biased region" description="Low complexity" evidence="1">
    <location>
        <begin position="179"/>
        <end position="203"/>
    </location>
</feature>
<dbReference type="InterPro" id="IPR003903">
    <property type="entry name" value="UIM_dom"/>
</dbReference>
<feature type="region of interest" description="Disordered" evidence="1">
    <location>
        <begin position="48"/>
        <end position="139"/>
    </location>
</feature>
<comment type="caution">
    <text evidence="2">The sequence shown here is derived from an EMBL/GenBank/DDBJ whole genome shotgun (WGS) entry which is preliminary data.</text>
</comment>
<proteinExistence type="predicted"/>
<feature type="compositionally biased region" description="Polar residues" evidence="1">
    <location>
        <begin position="48"/>
        <end position="77"/>
    </location>
</feature>
<reference evidence="2" key="1">
    <citation type="submission" date="2022-06" db="EMBL/GenBank/DDBJ databases">
        <title>Genome Sequence of Candolleomyces eurysporus.</title>
        <authorList>
            <person name="Buettner E."/>
        </authorList>
    </citation>
    <scope>NUCLEOTIDE SEQUENCE</scope>
    <source>
        <strain evidence="2">VTCC 930004</strain>
    </source>
</reference>
<evidence type="ECO:0000313" key="3">
    <source>
        <dbReference type="Proteomes" id="UP001140091"/>
    </source>
</evidence>
<protein>
    <submittedName>
        <fullName evidence="2">Uncharacterized protein</fullName>
    </submittedName>
</protein>
<dbReference type="AlphaFoldDB" id="A0A9W8MKA6"/>
<organism evidence="2 3">
    <name type="scientific">Candolleomyces eurysporus</name>
    <dbReference type="NCBI Taxonomy" id="2828524"/>
    <lineage>
        <taxon>Eukaryota</taxon>
        <taxon>Fungi</taxon>
        <taxon>Dikarya</taxon>
        <taxon>Basidiomycota</taxon>
        <taxon>Agaricomycotina</taxon>
        <taxon>Agaricomycetes</taxon>
        <taxon>Agaricomycetidae</taxon>
        <taxon>Agaricales</taxon>
        <taxon>Agaricineae</taxon>
        <taxon>Psathyrellaceae</taxon>
        <taxon>Candolleomyces</taxon>
    </lineage>
</organism>
<evidence type="ECO:0000256" key="1">
    <source>
        <dbReference type="SAM" id="MobiDB-lite"/>
    </source>
</evidence>
<name>A0A9W8MKA6_9AGAR</name>
<dbReference type="PROSITE" id="PS50330">
    <property type="entry name" value="UIM"/>
    <property type="match status" value="1"/>
</dbReference>
<feature type="region of interest" description="Disordered" evidence="1">
    <location>
        <begin position="1"/>
        <end position="27"/>
    </location>
</feature>
<dbReference type="OrthoDB" id="3269480at2759"/>
<feature type="region of interest" description="Disordered" evidence="1">
    <location>
        <begin position="152"/>
        <end position="289"/>
    </location>
</feature>
<keyword evidence="3" id="KW-1185">Reference proteome</keyword>
<feature type="non-terminal residue" evidence="2">
    <location>
        <position position="585"/>
    </location>
</feature>
<gene>
    <name evidence="2" type="ORF">H1R20_g5489</name>
</gene>
<dbReference type="EMBL" id="JANBPK010000806">
    <property type="protein sequence ID" value="KAJ2931629.1"/>
    <property type="molecule type" value="Genomic_DNA"/>
</dbReference>
<dbReference type="Proteomes" id="UP001140091">
    <property type="component" value="Unassembled WGS sequence"/>
</dbReference>
<accession>A0A9W8MKA6</accession>
<evidence type="ECO:0000313" key="2">
    <source>
        <dbReference type="EMBL" id="KAJ2931629.1"/>
    </source>
</evidence>
<feature type="compositionally biased region" description="Basic and acidic residues" evidence="1">
    <location>
        <begin position="1"/>
        <end position="16"/>
    </location>
</feature>
<sequence length="585" mass="63598">MVMEQKEREDNLRRQEDEELERALAQSMLETTSYESIPPDFLVHDQIASSSRMTLDSPQPLETKSTSLPATGSSTPQRHSELGRYDKSRIPGYDGSSTALSEVANGKRPVSGDNPITLTASPEIGVSEIPRLDGDAESGVFLDNGTVLSNFPPHDSSTSASPLHVPRSLDGGANAQDGESSTSFLNLTSESSSSLNPSRTLESLESPSELAYFDDVPGTPPPPMDPILEEAPANPIMGNHGPANRLGSVSPPPPRPSSIHVPQAASVVMLTSSSPPPPSSYNPQRQETSSTLGLGLERVISSGSLASSLPPPSATASAPQMGNVGHYIDPDLLQGVSIDFRPPVLQARLKPMTDAIPNIITLPFGRCPPLHIQAPSWKHLLKLLARMGNTKFEPTVKALSITKTDLKLRTIVQFVRIHPASEDWRTILWFTLDHPVPPSLPNAQKYNNPHPNILPWSYTLGDLPMLLRNAADAPMSKTYTIPATDSLPYPTLPITFPNLALYLQAALDFSRQAKEDNNGYRKLAKMVQTCYPNTEEPSNEAQEKTTVGGLFKRVIGRGNNKKKTGKTNNEETYEYITPFVPDEWG</sequence>